<comment type="cofactor">
    <cofactor evidence="1 5">
        <name>heme</name>
        <dbReference type="ChEBI" id="CHEBI:30413"/>
    </cofactor>
</comment>
<evidence type="ECO:0000313" key="8">
    <source>
        <dbReference type="Proteomes" id="UP001175001"/>
    </source>
</evidence>
<keyword evidence="6" id="KW-0560">Oxidoreductase</keyword>
<proteinExistence type="inferred from homology"/>
<dbReference type="GO" id="GO:0016705">
    <property type="term" value="F:oxidoreductase activity, acting on paired donors, with incorporation or reduction of molecular oxygen"/>
    <property type="evidence" value="ECO:0007669"/>
    <property type="project" value="InterPro"/>
</dbReference>
<dbReference type="PANTHER" id="PTHR24305:SF232">
    <property type="entry name" value="P450, PUTATIVE (EUROFUNG)-RELATED"/>
    <property type="match status" value="1"/>
</dbReference>
<sequence>MVAVFSGPFPNFHLHMRTGPEWKAHRKILQDLMTPSFLEKVAAPAIYDSMLEATKLWTEKARLAPEKAFAASADIHNAALDAVLAFSFGSQFEHKATRLQVEMLAGMKELASNGDRVVFPEARLPTSIQSMIAITESITQIKSSVLPLWKWWVISKLPHLAGAIRRKNAVIRQELVKAAKTLEEDSAGQNDSRIRSAVDHIVDRERRNAEKDGRSAEYLSPTLQDEVFGFVVAGHDTTSTSLSWGVKFLADNPEAQARLRAALRSSFPDAVNEKRLPKGQEVMRASIPYLDATIEEILRCGGTVPAVDRQAIQDTVLLGHHVPKGTTILMLANGPSMFSPSFSIDETLRSQSSQASEKGHMRFREWDKDDMALFKPERWLATETKDGTVGNGDLKLQNSSFDAQAGPSMPFGGGIRGCFGRRLAYVEMRTFLITILWTFELLKCPDEVSGYEAYDGVVHKPVNCFVRLRNAPLS</sequence>
<dbReference type="PRINTS" id="PR00463">
    <property type="entry name" value="EP450I"/>
</dbReference>
<dbReference type="EMBL" id="JAUJDW010000147">
    <property type="protein sequence ID" value="KAK0624499.1"/>
    <property type="molecule type" value="Genomic_DNA"/>
</dbReference>
<dbReference type="GO" id="GO:0020037">
    <property type="term" value="F:heme binding"/>
    <property type="evidence" value="ECO:0007669"/>
    <property type="project" value="InterPro"/>
</dbReference>
<dbReference type="SUPFAM" id="SSF48264">
    <property type="entry name" value="Cytochrome P450"/>
    <property type="match status" value="1"/>
</dbReference>
<dbReference type="InterPro" id="IPR050121">
    <property type="entry name" value="Cytochrome_P450_monoxygenase"/>
</dbReference>
<reference evidence="7" key="1">
    <citation type="submission" date="2023-06" db="EMBL/GenBank/DDBJ databases">
        <title>Multi-omics analyses reveal the molecular pathogenesis toolkit of Lasiodiplodia hormozganensis, a cross-kingdom pathogen.</title>
        <authorList>
            <person name="Felix C."/>
            <person name="Meneses R."/>
            <person name="Goncalves M.F.M."/>
            <person name="Tilleman L."/>
            <person name="Duarte A.S."/>
            <person name="Jorrin-Novo J.V."/>
            <person name="Van De Peer Y."/>
            <person name="Deforce D."/>
            <person name="Van Nieuwerburgh F."/>
            <person name="Esteves A.C."/>
            <person name="Alves A."/>
        </authorList>
    </citation>
    <scope>NUCLEOTIDE SEQUENCE</scope>
    <source>
        <strain evidence="7">CBS 339.90</strain>
    </source>
</reference>
<evidence type="ECO:0000256" key="2">
    <source>
        <dbReference type="ARBA" id="ARBA00010617"/>
    </source>
</evidence>
<dbReference type="Proteomes" id="UP001175001">
    <property type="component" value="Unassembled WGS sequence"/>
</dbReference>
<dbReference type="Gene3D" id="1.10.630.10">
    <property type="entry name" value="Cytochrome P450"/>
    <property type="match status" value="1"/>
</dbReference>
<keyword evidence="5 6" id="KW-0349">Heme</keyword>
<dbReference type="InterPro" id="IPR017972">
    <property type="entry name" value="Cyt_P450_CS"/>
</dbReference>
<comment type="similarity">
    <text evidence="2 6">Belongs to the cytochrome P450 family.</text>
</comment>
<dbReference type="GO" id="GO:0005506">
    <property type="term" value="F:iron ion binding"/>
    <property type="evidence" value="ECO:0007669"/>
    <property type="project" value="InterPro"/>
</dbReference>
<dbReference type="InterPro" id="IPR036396">
    <property type="entry name" value="Cyt_P450_sf"/>
</dbReference>
<dbReference type="PANTHER" id="PTHR24305">
    <property type="entry name" value="CYTOCHROME P450"/>
    <property type="match status" value="1"/>
</dbReference>
<evidence type="ECO:0000256" key="1">
    <source>
        <dbReference type="ARBA" id="ARBA00001971"/>
    </source>
</evidence>
<gene>
    <name evidence="7" type="primary">CYP2C8</name>
    <name evidence="7" type="ORF">DIS24_g11166</name>
</gene>
<dbReference type="PRINTS" id="PR00385">
    <property type="entry name" value="P450"/>
</dbReference>
<comment type="caution">
    <text evidence="7">The sequence shown here is derived from an EMBL/GenBank/DDBJ whole genome shotgun (WGS) entry which is preliminary data.</text>
</comment>
<evidence type="ECO:0000256" key="3">
    <source>
        <dbReference type="ARBA" id="ARBA00022723"/>
    </source>
</evidence>
<dbReference type="InterPro" id="IPR001128">
    <property type="entry name" value="Cyt_P450"/>
</dbReference>
<dbReference type="PROSITE" id="PS00086">
    <property type="entry name" value="CYTOCHROME_P450"/>
    <property type="match status" value="1"/>
</dbReference>
<evidence type="ECO:0000256" key="6">
    <source>
        <dbReference type="RuleBase" id="RU000461"/>
    </source>
</evidence>
<name>A0AA40C4J3_9PEZI</name>
<organism evidence="7 8">
    <name type="scientific">Lasiodiplodia hormozganensis</name>
    <dbReference type="NCBI Taxonomy" id="869390"/>
    <lineage>
        <taxon>Eukaryota</taxon>
        <taxon>Fungi</taxon>
        <taxon>Dikarya</taxon>
        <taxon>Ascomycota</taxon>
        <taxon>Pezizomycotina</taxon>
        <taxon>Dothideomycetes</taxon>
        <taxon>Dothideomycetes incertae sedis</taxon>
        <taxon>Botryosphaeriales</taxon>
        <taxon>Botryosphaeriaceae</taxon>
        <taxon>Lasiodiplodia</taxon>
    </lineage>
</organism>
<dbReference type="Pfam" id="PF00067">
    <property type="entry name" value="p450"/>
    <property type="match status" value="2"/>
</dbReference>
<dbReference type="AlphaFoldDB" id="A0AA40C4J3"/>
<dbReference type="GO" id="GO:0004497">
    <property type="term" value="F:monooxygenase activity"/>
    <property type="evidence" value="ECO:0007669"/>
    <property type="project" value="UniProtKB-KW"/>
</dbReference>
<keyword evidence="8" id="KW-1185">Reference proteome</keyword>
<protein>
    <submittedName>
        <fullName evidence="7">Cytochrome P450 2C8</fullName>
    </submittedName>
</protein>
<keyword evidence="4 5" id="KW-0408">Iron</keyword>
<evidence type="ECO:0000256" key="5">
    <source>
        <dbReference type="PIRSR" id="PIRSR602401-1"/>
    </source>
</evidence>
<keyword evidence="6" id="KW-0503">Monooxygenase</keyword>
<accession>A0AA40C4J3</accession>
<dbReference type="InterPro" id="IPR002401">
    <property type="entry name" value="Cyt_P450_E_grp-I"/>
</dbReference>
<feature type="binding site" description="axial binding residue" evidence="5">
    <location>
        <position position="418"/>
    </location>
    <ligand>
        <name>heme</name>
        <dbReference type="ChEBI" id="CHEBI:30413"/>
    </ligand>
    <ligandPart>
        <name>Fe</name>
        <dbReference type="ChEBI" id="CHEBI:18248"/>
    </ligandPart>
</feature>
<keyword evidence="3 5" id="KW-0479">Metal-binding</keyword>
<evidence type="ECO:0000256" key="4">
    <source>
        <dbReference type="ARBA" id="ARBA00023004"/>
    </source>
</evidence>
<evidence type="ECO:0000313" key="7">
    <source>
        <dbReference type="EMBL" id="KAK0624499.1"/>
    </source>
</evidence>